<dbReference type="FunFam" id="3.40.50.1000:FF:000045">
    <property type="entry name" value="Cation-transporting ATPase"/>
    <property type="match status" value="1"/>
</dbReference>
<dbReference type="FunFam" id="3.40.1110.10:FF:000026">
    <property type="entry name" value="Cation-transporting ATPase"/>
    <property type="match status" value="1"/>
</dbReference>
<dbReference type="InterPro" id="IPR047819">
    <property type="entry name" value="P5A-ATPase_N"/>
</dbReference>
<dbReference type="InterPro" id="IPR008250">
    <property type="entry name" value="ATPase_P-typ_transduc_dom_A_sf"/>
</dbReference>
<dbReference type="SUPFAM" id="SSF81665">
    <property type="entry name" value="Calcium ATPase, transmembrane domain M"/>
    <property type="match status" value="1"/>
</dbReference>
<evidence type="ECO:0000256" key="15">
    <source>
        <dbReference type="SAM" id="MobiDB-lite"/>
    </source>
</evidence>
<dbReference type="InterPro" id="IPR004014">
    <property type="entry name" value="ATPase_P-typ_cation-transptr_N"/>
</dbReference>
<dbReference type="GO" id="GO:0046872">
    <property type="term" value="F:metal ion binding"/>
    <property type="evidence" value="ECO:0007669"/>
    <property type="project" value="UniProtKB-UniRule"/>
</dbReference>
<feature type="transmembrane region" description="Helical" evidence="14">
    <location>
        <begin position="1074"/>
        <end position="1098"/>
    </location>
</feature>
<dbReference type="GO" id="GO:0006874">
    <property type="term" value="P:intracellular calcium ion homeostasis"/>
    <property type="evidence" value="ECO:0007669"/>
    <property type="project" value="TreeGrafter"/>
</dbReference>
<dbReference type="SFLD" id="SFLDS00003">
    <property type="entry name" value="Haloacid_Dehalogenase"/>
    <property type="match status" value="1"/>
</dbReference>
<evidence type="ECO:0000259" key="16">
    <source>
        <dbReference type="Pfam" id="PF00122"/>
    </source>
</evidence>
<evidence type="ECO:0000259" key="17">
    <source>
        <dbReference type="Pfam" id="PF00690"/>
    </source>
</evidence>
<dbReference type="InterPro" id="IPR059000">
    <property type="entry name" value="ATPase_P-type_domA"/>
</dbReference>
<dbReference type="PANTHER" id="PTHR45630">
    <property type="entry name" value="CATION-TRANSPORTING ATPASE-RELATED"/>
    <property type="match status" value="1"/>
</dbReference>
<evidence type="ECO:0000256" key="12">
    <source>
        <dbReference type="ARBA" id="ARBA00023136"/>
    </source>
</evidence>
<feature type="region of interest" description="Disordered" evidence="15">
    <location>
        <begin position="1"/>
        <end position="20"/>
    </location>
</feature>
<evidence type="ECO:0000256" key="5">
    <source>
        <dbReference type="ARBA" id="ARBA00022723"/>
    </source>
</evidence>
<dbReference type="Gene3D" id="3.40.1110.10">
    <property type="entry name" value="Calcium-transporting ATPase, cytoplasmic domain N"/>
    <property type="match status" value="1"/>
</dbReference>
<feature type="transmembrane region" description="Helical" evidence="14">
    <location>
        <begin position="1023"/>
        <end position="1046"/>
    </location>
</feature>
<feature type="transmembrane region" description="Helical" evidence="14">
    <location>
        <begin position="975"/>
        <end position="994"/>
    </location>
</feature>
<feature type="transmembrane region" description="Helical" evidence="14">
    <location>
        <begin position="436"/>
        <end position="453"/>
    </location>
</feature>
<evidence type="ECO:0000313" key="20">
    <source>
        <dbReference type="Proteomes" id="UP001292094"/>
    </source>
</evidence>
<comment type="subcellular location">
    <subcellularLocation>
        <location evidence="1">Late endosome membrane</location>
        <topology evidence="1">Multi-pass membrane protein</topology>
    </subcellularLocation>
    <subcellularLocation>
        <location evidence="14">Membrane</location>
        <topology evidence="14">Multi-pass membrane protein</topology>
    </subcellularLocation>
</comment>
<dbReference type="InterPro" id="IPR023299">
    <property type="entry name" value="ATPase_P-typ_cyto_dom_N"/>
</dbReference>
<dbReference type="Pfam" id="PF12409">
    <property type="entry name" value="P5-ATPase"/>
    <property type="match status" value="1"/>
</dbReference>
<evidence type="ECO:0000256" key="14">
    <source>
        <dbReference type="RuleBase" id="RU362082"/>
    </source>
</evidence>
<keyword evidence="9 14" id="KW-0460">Magnesium</keyword>
<evidence type="ECO:0000313" key="19">
    <source>
        <dbReference type="EMBL" id="KAK4298550.1"/>
    </source>
</evidence>
<accession>A0AAE1TXB9</accession>
<dbReference type="GO" id="GO:0005524">
    <property type="term" value="F:ATP binding"/>
    <property type="evidence" value="ECO:0007669"/>
    <property type="project" value="UniProtKB-UniRule"/>
</dbReference>
<dbReference type="SUPFAM" id="SSF56784">
    <property type="entry name" value="HAD-like"/>
    <property type="match status" value="1"/>
</dbReference>
<dbReference type="Proteomes" id="UP001292094">
    <property type="component" value="Unassembled WGS sequence"/>
</dbReference>
<dbReference type="NCBIfam" id="TIGR01494">
    <property type="entry name" value="ATPase_P-type"/>
    <property type="match status" value="1"/>
</dbReference>
<evidence type="ECO:0000256" key="8">
    <source>
        <dbReference type="ARBA" id="ARBA00022840"/>
    </source>
</evidence>
<dbReference type="Gene3D" id="3.40.50.1000">
    <property type="entry name" value="HAD superfamily/HAD-like"/>
    <property type="match status" value="1"/>
</dbReference>
<feature type="domain" description="P5B-type ATPase N-terminal" evidence="18">
    <location>
        <begin position="39"/>
        <end position="184"/>
    </location>
</feature>
<feature type="transmembrane region" description="Helical" evidence="14">
    <location>
        <begin position="56"/>
        <end position="73"/>
    </location>
</feature>
<protein>
    <recommendedName>
        <fullName evidence="14">Cation-transporting ATPase</fullName>
        <ecNumber evidence="14">7.2.2.-</ecNumber>
    </recommendedName>
</protein>
<name>A0AAE1TXB9_9EUCA</name>
<dbReference type="InterPro" id="IPR023214">
    <property type="entry name" value="HAD_sf"/>
</dbReference>
<dbReference type="Gene3D" id="2.70.150.10">
    <property type="entry name" value="Calcium-transporting ATPase, cytoplasmic transduction domain A"/>
    <property type="match status" value="1"/>
</dbReference>
<keyword evidence="3" id="KW-0597">Phosphoprotein</keyword>
<dbReference type="GO" id="GO:0140358">
    <property type="term" value="F:P-type transmembrane transporter activity"/>
    <property type="evidence" value="ECO:0007669"/>
    <property type="project" value="InterPro"/>
</dbReference>
<keyword evidence="7" id="KW-0967">Endosome</keyword>
<organism evidence="19 20">
    <name type="scientific">Petrolisthes manimaculis</name>
    <dbReference type="NCBI Taxonomy" id="1843537"/>
    <lineage>
        <taxon>Eukaryota</taxon>
        <taxon>Metazoa</taxon>
        <taxon>Ecdysozoa</taxon>
        <taxon>Arthropoda</taxon>
        <taxon>Crustacea</taxon>
        <taxon>Multicrustacea</taxon>
        <taxon>Malacostraca</taxon>
        <taxon>Eumalacostraca</taxon>
        <taxon>Eucarida</taxon>
        <taxon>Decapoda</taxon>
        <taxon>Pleocyemata</taxon>
        <taxon>Anomura</taxon>
        <taxon>Galatheoidea</taxon>
        <taxon>Porcellanidae</taxon>
        <taxon>Petrolisthes</taxon>
    </lineage>
</organism>
<dbReference type="GO" id="GO:0015203">
    <property type="term" value="F:polyamine transmembrane transporter activity"/>
    <property type="evidence" value="ECO:0007669"/>
    <property type="project" value="TreeGrafter"/>
</dbReference>
<dbReference type="SFLD" id="SFLDG00002">
    <property type="entry name" value="C1.7:_P-type_atpase_like"/>
    <property type="match status" value="1"/>
</dbReference>
<reference evidence="19" key="1">
    <citation type="submission" date="2023-11" db="EMBL/GenBank/DDBJ databases">
        <title>Genome assemblies of two species of porcelain crab, Petrolisthes cinctipes and Petrolisthes manimaculis (Anomura: Porcellanidae).</title>
        <authorList>
            <person name="Angst P."/>
        </authorList>
    </citation>
    <scope>NUCLEOTIDE SEQUENCE</scope>
    <source>
        <strain evidence="19">PB745_02</strain>
        <tissue evidence="19">Gill</tissue>
    </source>
</reference>
<dbReference type="EC" id="7.2.2.-" evidence="14"/>
<dbReference type="SFLD" id="SFLDF00027">
    <property type="entry name" value="p-type_atpase"/>
    <property type="match status" value="1"/>
</dbReference>
<dbReference type="PANTHER" id="PTHR45630:SF8">
    <property type="entry name" value="CATION-TRANSPORTING ATPASE"/>
    <property type="match status" value="1"/>
</dbReference>
<comment type="caution">
    <text evidence="19">The sequence shown here is derived from an EMBL/GenBank/DDBJ whole genome shotgun (WGS) entry which is preliminary data.</text>
</comment>
<dbReference type="InterPro" id="IPR018303">
    <property type="entry name" value="ATPase_P-typ_P_site"/>
</dbReference>
<evidence type="ECO:0000256" key="1">
    <source>
        <dbReference type="ARBA" id="ARBA00004107"/>
    </source>
</evidence>
<evidence type="ECO:0000256" key="11">
    <source>
        <dbReference type="ARBA" id="ARBA00022989"/>
    </source>
</evidence>
<evidence type="ECO:0000256" key="4">
    <source>
        <dbReference type="ARBA" id="ARBA00022692"/>
    </source>
</evidence>
<dbReference type="PRINTS" id="PR00119">
    <property type="entry name" value="CATATPASE"/>
</dbReference>
<keyword evidence="11 14" id="KW-1133">Transmembrane helix</keyword>
<dbReference type="InterPro" id="IPR036412">
    <property type="entry name" value="HAD-like_sf"/>
</dbReference>
<gene>
    <name evidence="19" type="ORF">Pmani_029109</name>
</gene>
<dbReference type="GO" id="GO:0031902">
    <property type="term" value="C:late endosome membrane"/>
    <property type="evidence" value="ECO:0007669"/>
    <property type="project" value="UniProtKB-SubCell"/>
</dbReference>
<dbReference type="Pfam" id="PF13246">
    <property type="entry name" value="Cation_ATPase"/>
    <property type="match status" value="1"/>
</dbReference>
<dbReference type="EMBL" id="JAWZYT010003408">
    <property type="protein sequence ID" value="KAK4298550.1"/>
    <property type="molecule type" value="Genomic_DNA"/>
</dbReference>
<dbReference type="GO" id="GO:0016887">
    <property type="term" value="F:ATP hydrolysis activity"/>
    <property type="evidence" value="ECO:0007669"/>
    <property type="project" value="InterPro"/>
</dbReference>
<evidence type="ECO:0000256" key="10">
    <source>
        <dbReference type="ARBA" id="ARBA00022967"/>
    </source>
</evidence>
<keyword evidence="4 14" id="KW-0812">Transmembrane</keyword>
<comment type="similarity">
    <text evidence="2 14">Belongs to the cation transport ATPase (P-type) (TC 3.A.3) family. Type V subfamily.</text>
</comment>
<feature type="transmembrane region" description="Helical" evidence="14">
    <location>
        <begin position="473"/>
        <end position="493"/>
    </location>
</feature>
<evidence type="ECO:0000256" key="7">
    <source>
        <dbReference type="ARBA" id="ARBA00022753"/>
    </source>
</evidence>
<feature type="transmembrane region" description="Helical" evidence="14">
    <location>
        <begin position="263"/>
        <end position="283"/>
    </location>
</feature>
<feature type="transmembrane region" description="Helical" evidence="14">
    <location>
        <begin position="948"/>
        <end position="969"/>
    </location>
</feature>
<evidence type="ECO:0000256" key="2">
    <source>
        <dbReference type="ARBA" id="ARBA00006000"/>
    </source>
</evidence>
<sequence length="1170" mass="131442">MPETSPTSKKHYRNGTSKREREGAANIFRPGVDYINPSEDEQAEIYGFKRSMVRTGVTWALIVATAGLLRLFFHWLPEYMLRATHSPCPLSCASKVLVVEYFKKFKRTFVKNISEINAKSVRYEHEYSVLRSGTRTNREGEEIGQQMDNLNLPSTLAIPTPNGDIKEMDKARIFTCKKNVYIWDEETESFYRLRGLDVGQTGESLHQHRGMSWVEQARRRLIFGENNIKVRITPILQLLFLEALNPFYIFQLFSVILWFSDEYIYYATVIVVTSVVSLMSEVYQMHRNQVTLSETIQSADSVQVLREEDQVETIASEHLVPGDVVLLPPQGCMMQFDAVLLQGNCIVNESMLTGESVPVTKTAIVDRPDVKYNEDEHGRHTLFCGTKVIQTRYYGGERVMAVVIRSGFLTSKGGLVRSIMYPPPVDFKFQQDSYKFIGVLAGIASIGFIYTVVTKKLRGVSVKDIALDSFDLITIVIPPALPMAMTVGILHALQRLKVKKIYCISPRSINISGVLNCVCFDKTGTLTEDGLDMKGVVGVEVDETNRRLVDMSDPATLTHDHLLYSMATCHAITIINNEQVGDPLDLKMFESTGWTLDEPGLDDTKKYDMMMPSVVRPSAPDVVKSNENVETEPPLELGILRQFPFSSRLQRMSVITRSLGATNFELYCKGSPEMIKSLSSPDTVPDDFKERLLQYTVQGYRVLALAWRPLRLSYLKAQRISRDEVECELEFLGLLVLENRLKPQTSPVISQLHSASIKTIMVTGDNMLTALSVARECGLVGPRQPVISIQAIPPDQDCPPTLTYHATSTNTPASMFTQPIDNGVAIDLDGATRQKYCFAIEGRSWATVYQYFPEVLQKLLVRGAIFARMSPEQKQQLVLELEALGYYVGMCGDGANDCGALKAANAGISLSEAEASVASSFTSKRANISCVPELITEGRCALVTSFGIFKYMAAYSLTQFVSIMILYSIDSNLTDLQFLWIDLFLITIFAIFFGHTKSYKVSQFQYIILALVFSRGTPFRRPIYTNFFLTGSLIVTAVVSAVITIAPPEFIVSSFELVLPPDDDPQANFFRWQILLLSALYSVLAILIEFVIIDYLFYQKCKTKFHNIDKSKKKYLAIERDLKQDETWPPLTPSENEMISELPLNAQKLSNTANGHLPTITTVTQFHSSL</sequence>
<dbReference type="PROSITE" id="PS00154">
    <property type="entry name" value="ATPASE_E1_E2"/>
    <property type="match status" value="1"/>
</dbReference>
<keyword evidence="12 14" id="KW-0472">Membrane</keyword>
<comment type="catalytic activity">
    <reaction evidence="13 14">
        <text>ATP + H2O = ADP + phosphate + H(+)</text>
        <dbReference type="Rhea" id="RHEA:13065"/>
        <dbReference type="ChEBI" id="CHEBI:15377"/>
        <dbReference type="ChEBI" id="CHEBI:15378"/>
        <dbReference type="ChEBI" id="CHEBI:30616"/>
        <dbReference type="ChEBI" id="CHEBI:43474"/>
        <dbReference type="ChEBI" id="CHEBI:456216"/>
    </reaction>
</comment>
<dbReference type="FunFam" id="1.20.1110.10:FF:000023">
    <property type="entry name" value="Cation-transporting ATPase"/>
    <property type="match status" value="1"/>
</dbReference>
<keyword evidence="20" id="KW-1185">Reference proteome</keyword>
<dbReference type="InterPro" id="IPR044492">
    <property type="entry name" value="P_typ_ATPase_HD_dom"/>
</dbReference>
<evidence type="ECO:0000256" key="9">
    <source>
        <dbReference type="ARBA" id="ARBA00022842"/>
    </source>
</evidence>
<dbReference type="InterPro" id="IPR006544">
    <property type="entry name" value="P-type_TPase_V"/>
</dbReference>
<evidence type="ECO:0000256" key="13">
    <source>
        <dbReference type="ARBA" id="ARBA00049360"/>
    </source>
</evidence>
<dbReference type="SUPFAM" id="SSF81660">
    <property type="entry name" value="Metal cation-transporting ATPase, ATP-binding domain N"/>
    <property type="match status" value="1"/>
</dbReference>
<proteinExistence type="inferred from homology"/>
<keyword evidence="5 14" id="KW-0479">Metal-binding</keyword>
<feature type="transmembrane region" description="Helical" evidence="14">
    <location>
        <begin position="238"/>
        <end position="257"/>
    </location>
</feature>
<keyword evidence="6 14" id="KW-0547">Nucleotide-binding</keyword>
<feature type="domain" description="Cation-transporting P-type ATPase N-terminal" evidence="17">
    <location>
        <begin position="204"/>
        <end position="258"/>
    </location>
</feature>
<keyword evidence="8 14" id="KW-0067">ATP-binding</keyword>
<feature type="domain" description="P-type ATPase A" evidence="16">
    <location>
        <begin position="299"/>
        <end position="418"/>
    </location>
</feature>
<evidence type="ECO:0000256" key="6">
    <source>
        <dbReference type="ARBA" id="ARBA00022741"/>
    </source>
</evidence>
<dbReference type="Pfam" id="PF00690">
    <property type="entry name" value="Cation_ATPase_N"/>
    <property type="match status" value="1"/>
</dbReference>
<dbReference type="InterPro" id="IPR001757">
    <property type="entry name" value="P_typ_ATPase"/>
</dbReference>
<dbReference type="SUPFAM" id="SSF81653">
    <property type="entry name" value="Calcium ATPase, transduction domain A"/>
    <property type="match status" value="1"/>
</dbReference>
<dbReference type="GO" id="GO:0019829">
    <property type="term" value="F:ATPase-coupled monoatomic cation transmembrane transporter activity"/>
    <property type="evidence" value="ECO:0007669"/>
    <property type="project" value="UniProtKB-UniRule"/>
</dbReference>
<dbReference type="InterPro" id="IPR023298">
    <property type="entry name" value="ATPase_P-typ_TM_dom_sf"/>
</dbReference>
<dbReference type="AlphaFoldDB" id="A0AAE1TXB9"/>
<evidence type="ECO:0000256" key="3">
    <source>
        <dbReference type="ARBA" id="ARBA00022553"/>
    </source>
</evidence>
<dbReference type="NCBIfam" id="TIGR01657">
    <property type="entry name" value="P-ATPase-V"/>
    <property type="match status" value="1"/>
</dbReference>
<dbReference type="Pfam" id="PF00122">
    <property type="entry name" value="E1-E2_ATPase"/>
    <property type="match status" value="1"/>
</dbReference>
<keyword evidence="10 14" id="KW-1278">Translocase</keyword>
<evidence type="ECO:0000259" key="18">
    <source>
        <dbReference type="Pfam" id="PF12409"/>
    </source>
</evidence>